<keyword evidence="2" id="KW-1185">Reference proteome</keyword>
<proteinExistence type="predicted"/>
<gene>
    <name evidence="1" type="ORF">SAMN04488138_10387</name>
</gene>
<accession>A0A1I3PW84</accession>
<dbReference type="EMBL" id="FORY01000003">
    <property type="protein sequence ID" value="SFJ25612.1"/>
    <property type="molecule type" value="Genomic_DNA"/>
</dbReference>
<organism evidence="1 2">
    <name type="scientific">Celeribacter halophilus</name>
    <dbReference type="NCBI Taxonomy" id="576117"/>
    <lineage>
        <taxon>Bacteria</taxon>
        <taxon>Pseudomonadati</taxon>
        <taxon>Pseudomonadota</taxon>
        <taxon>Alphaproteobacteria</taxon>
        <taxon>Rhodobacterales</taxon>
        <taxon>Roseobacteraceae</taxon>
        <taxon>Celeribacter</taxon>
    </lineage>
</organism>
<dbReference type="STRING" id="576117.SAMN04488138_10387"/>
<dbReference type="GeneID" id="98664191"/>
<dbReference type="AlphaFoldDB" id="A0A1I3PW84"/>
<dbReference type="OrthoDB" id="7769014at2"/>
<evidence type="ECO:0000313" key="1">
    <source>
        <dbReference type="EMBL" id="SFJ25612.1"/>
    </source>
</evidence>
<dbReference type="RefSeq" id="WP_066607557.1">
    <property type="nucleotide sequence ID" value="NZ_FORY01000003.1"/>
</dbReference>
<evidence type="ECO:0008006" key="3">
    <source>
        <dbReference type="Google" id="ProtNLM"/>
    </source>
</evidence>
<reference evidence="1 2" key="1">
    <citation type="submission" date="2016-10" db="EMBL/GenBank/DDBJ databases">
        <authorList>
            <person name="de Groot N.N."/>
        </authorList>
    </citation>
    <scope>NUCLEOTIDE SEQUENCE [LARGE SCALE GENOMIC DNA]</scope>
    <source>
        <strain evidence="1 2">CGMCC 1.8891</strain>
    </source>
</reference>
<name>A0A1I3PW84_9RHOB</name>
<protein>
    <recommendedName>
        <fullName evidence="3">Glycosyltransferase family 29 (Sialyltransferase)</fullName>
    </recommendedName>
</protein>
<dbReference type="Proteomes" id="UP000183299">
    <property type="component" value="Unassembled WGS sequence"/>
</dbReference>
<evidence type="ECO:0000313" key="2">
    <source>
        <dbReference type="Proteomes" id="UP000183299"/>
    </source>
</evidence>
<sequence>MYFRFSPPDFAQKKVCLIGPASSAPSDMAGVSVSEFDHVICLNRAIETPVMLEDGPLAGFDTYVRNIVGNRPGELAGHYTEERFKASGVENVVLIWGKWHDFHRVIRHILHIGSYKTRPKVFIITPDRVKRLSKHLNGARPSTGFAILALLCEQKLSRLHVAGFTFFQTAYIPGYNDQISDDASALAKMKAYARKGKAWSHRPVREKDAAKALFRTSADNGCDLTLGSGVKNALESGIEG</sequence>